<dbReference type="InterPro" id="IPR025466">
    <property type="entry name" value="DUF4317"/>
</dbReference>
<protein>
    <submittedName>
        <fullName evidence="1">DUF4317 domain-containing protein</fullName>
    </submittedName>
</protein>
<comment type="caution">
    <text evidence="1">The sequence shown here is derived from an EMBL/GenBank/DDBJ whole genome shotgun (WGS) entry which is preliminary data.</text>
</comment>
<dbReference type="Pfam" id="PF14199">
    <property type="entry name" value="DUF4317"/>
    <property type="match status" value="1"/>
</dbReference>
<sequence length="214" mass="24336">MNQAGSLIREMKIDREDMLALTRRMTVKRTSITRIAGAYIDPDGIIDGTFNIRFLKLSESEKARNLEIAKAIPFAETNVRLRRYMIPEEMTGKGSMWQLLTGAKTSGLENDALLDVFYEIVAENYRTDHEYGVFLFHDRYDIPAKAADHERLGESEQTFEYLICAICPVNGDYEAGEPECGFLFPAYSDGGALIRCMDIFGSREKSFLVKRLFS</sequence>
<dbReference type="EMBL" id="JAJEQX010000011">
    <property type="protein sequence ID" value="MCC2254275.1"/>
    <property type="molecule type" value="Genomic_DNA"/>
</dbReference>
<evidence type="ECO:0000313" key="1">
    <source>
        <dbReference type="EMBL" id="MCC2254275.1"/>
    </source>
</evidence>
<name>A0ABS8FW73_9FIRM</name>
<dbReference type="Proteomes" id="UP001198151">
    <property type="component" value="Unassembled WGS sequence"/>
</dbReference>
<proteinExistence type="predicted"/>
<dbReference type="RefSeq" id="WP_227707412.1">
    <property type="nucleotide sequence ID" value="NZ_JAJEQX010000011.1"/>
</dbReference>
<keyword evidence="2" id="KW-1185">Reference proteome</keyword>
<gene>
    <name evidence="1" type="ORF">LKD70_07525</name>
</gene>
<evidence type="ECO:0000313" key="2">
    <source>
        <dbReference type="Proteomes" id="UP001198151"/>
    </source>
</evidence>
<accession>A0ABS8FW73</accession>
<organism evidence="1 2">
    <name type="scientific">Ruminococcus turbiniformis</name>
    <dbReference type="NCBI Taxonomy" id="2881258"/>
    <lineage>
        <taxon>Bacteria</taxon>
        <taxon>Bacillati</taxon>
        <taxon>Bacillota</taxon>
        <taxon>Clostridia</taxon>
        <taxon>Eubacteriales</taxon>
        <taxon>Oscillospiraceae</taxon>
        <taxon>Ruminococcus</taxon>
    </lineage>
</organism>
<reference evidence="1 2" key="1">
    <citation type="submission" date="2021-10" db="EMBL/GenBank/DDBJ databases">
        <title>Anaerobic single-cell dispensing facilitates the cultivation of human gut bacteria.</title>
        <authorList>
            <person name="Afrizal A."/>
        </authorList>
    </citation>
    <scope>NUCLEOTIDE SEQUENCE [LARGE SCALE GENOMIC DNA]</scope>
    <source>
        <strain evidence="1 2">CLA-AA-H200</strain>
    </source>
</reference>